<dbReference type="GO" id="GO:0030621">
    <property type="term" value="F:U4 snRNA binding"/>
    <property type="evidence" value="ECO:0007669"/>
    <property type="project" value="EnsemblFungi"/>
</dbReference>
<comment type="similarity">
    <text evidence="2">Belongs to the NXF family.</text>
</comment>
<protein>
    <submittedName>
        <fullName evidence="11">mRNA export factor MEX67</fullName>
    </submittedName>
</protein>
<evidence type="ECO:0000256" key="6">
    <source>
        <dbReference type="ARBA" id="ARBA00022816"/>
    </source>
</evidence>
<dbReference type="GO" id="GO:0017070">
    <property type="term" value="F:U6 snRNA binding"/>
    <property type="evidence" value="ECO:0007669"/>
    <property type="project" value="EnsemblFungi"/>
</dbReference>
<dbReference type="Pfam" id="PF22602">
    <property type="entry name" value="NXF_NTF2"/>
    <property type="match status" value="1"/>
</dbReference>
<accession>A5E170</accession>
<dbReference type="InterPro" id="IPR032710">
    <property type="entry name" value="NTF2-like_dom_sf"/>
</dbReference>
<gene>
    <name evidence="11" type="ORF">LELG_03357</name>
</gene>
<evidence type="ECO:0000256" key="3">
    <source>
        <dbReference type="ARBA" id="ARBA00022448"/>
    </source>
</evidence>
<name>A5E170_LODEL</name>
<keyword evidence="7" id="KW-0539">Nucleus</keyword>
<evidence type="ECO:0000256" key="8">
    <source>
        <dbReference type="SAM" id="MobiDB-lite"/>
    </source>
</evidence>
<sequence>MSYRGRGRGGGYNNNYHNSQGRNSSANYQQNVDSFAAANAYPIEIMGWNGASLTECINFISRKCKVTVSNYSVDKNTGVLRGYVRNESQANELVNWSGVKFAGQSLRFTKGPSALLDKMGGNSSTGSGSTIETITNFLKSRYQPELRMLNLSSVKQDPNLNNQGFFGSVSLTSKFFPALMKIALDLKLDVVSVDLSNNELSDLLSLSSMAQTFPRLQNLSLVNNRFSKIKVFETWRHKLNFLRELVLFNNPLVQTTNPTEIQSIKLELMKSFPRLVVLNGEVLRNEQILNVNTTFPFENPQTMFFQDDEVKTISTNFITNYLNLWDSDRANLMVLYQGESQFSMQLDSSHPFLIDDSNSNASTDYGNYLSNSRNLARISSAKTRTDKVAKGPEAIYKQFQQLPKTKHDIANKPEEFSMECYKFAPLGGILITIHGSFEETAQPEVHGHQDSHSRGGNSNRYQSYNRPKKVALSKKNFDRTFLVFPGPNGSMIVASDLLLIRPYTSDSPWKQQPQQPQQPQQLQQAQQAQQTQVQVPNPIHPSPVGAPQLNAIPPIAGLSPQPVPSTNGGVNAGVGVGAGAPSATPTVNDLPAELKTRLQPLQQEVLVKIILETKLNLQYALMLCEQSAWNYEQSIVNFKNSAGSLPSDAFV</sequence>
<dbReference type="CDD" id="cd14342">
    <property type="entry name" value="UBA_TAP-C"/>
    <property type="match status" value="1"/>
</dbReference>
<dbReference type="HOGENOM" id="CLU_024991_1_1_1"/>
<dbReference type="InterPro" id="IPR018222">
    <property type="entry name" value="Nuclear_transport_factor_2_euk"/>
</dbReference>
<dbReference type="Proteomes" id="UP000001996">
    <property type="component" value="Unassembled WGS sequence"/>
</dbReference>
<dbReference type="InterPro" id="IPR032675">
    <property type="entry name" value="LRR_dom_sf"/>
</dbReference>
<feature type="region of interest" description="Disordered" evidence="8">
    <location>
        <begin position="505"/>
        <end position="547"/>
    </location>
</feature>
<comment type="subcellular location">
    <subcellularLocation>
        <location evidence="1">Nucleus</location>
    </subcellularLocation>
</comment>
<dbReference type="PANTHER" id="PTHR10662:SF22">
    <property type="entry name" value="NUCLEAR RNA EXPORT FACTOR 1"/>
    <property type="match status" value="1"/>
</dbReference>
<feature type="region of interest" description="Disordered" evidence="8">
    <location>
        <begin position="442"/>
        <end position="465"/>
    </location>
</feature>
<evidence type="ECO:0000256" key="4">
    <source>
        <dbReference type="ARBA" id="ARBA00022614"/>
    </source>
</evidence>
<dbReference type="PROSITE" id="PS51281">
    <property type="entry name" value="TAP_C"/>
    <property type="match status" value="1"/>
</dbReference>
<dbReference type="InterPro" id="IPR009060">
    <property type="entry name" value="UBA-like_sf"/>
</dbReference>
<dbReference type="STRING" id="379508.A5E170"/>
<feature type="domain" description="TAP-C" evidence="10">
    <location>
        <begin position="600"/>
        <end position="651"/>
    </location>
</feature>
<dbReference type="GO" id="GO:0005737">
    <property type="term" value="C:cytoplasm"/>
    <property type="evidence" value="ECO:0007669"/>
    <property type="project" value="EnsemblFungi"/>
</dbReference>
<dbReference type="Pfam" id="PF18444">
    <property type="entry name" value="RRM_9"/>
    <property type="match status" value="1"/>
</dbReference>
<dbReference type="SUPFAM" id="SSF46934">
    <property type="entry name" value="UBA-like"/>
    <property type="match status" value="1"/>
</dbReference>
<keyword evidence="5" id="KW-0677">Repeat</keyword>
<dbReference type="Pfam" id="PF03943">
    <property type="entry name" value="TAP_C"/>
    <property type="match status" value="1"/>
</dbReference>
<dbReference type="SUPFAM" id="SSF52058">
    <property type="entry name" value="L domain-like"/>
    <property type="match status" value="1"/>
</dbReference>
<proteinExistence type="inferred from homology"/>
<feature type="compositionally biased region" description="Low complexity" evidence="8">
    <location>
        <begin position="511"/>
        <end position="536"/>
    </location>
</feature>
<dbReference type="GeneID" id="5232331"/>
<dbReference type="Gene3D" id="3.10.450.50">
    <property type="match status" value="1"/>
</dbReference>
<dbReference type="GO" id="GO:0016973">
    <property type="term" value="P:poly(A)+ mRNA export from nucleus"/>
    <property type="evidence" value="ECO:0007669"/>
    <property type="project" value="EnsemblFungi"/>
</dbReference>
<feature type="domain" description="NTF2" evidence="9">
    <location>
        <begin position="313"/>
        <end position="500"/>
    </location>
</feature>
<dbReference type="GO" id="GO:0015288">
    <property type="term" value="F:porin activity"/>
    <property type="evidence" value="ECO:0007669"/>
    <property type="project" value="EnsemblFungi"/>
</dbReference>
<dbReference type="SMART" id="SM00804">
    <property type="entry name" value="TAP_C"/>
    <property type="match status" value="1"/>
</dbReference>
<dbReference type="VEuPathDB" id="FungiDB:LELG_03357"/>
<reference evidence="11 12" key="1">
    <citation type="journal article" date="2009" name="Nature">
        <title>Evolution of pathogenicity and sexual reproduction in eight Candida genomes.</title>
        <authorList>
            <person name="Butler G."/>
            <person name="Rasmussen M.D."/>
            <person name="Lin M.F."/>
            <person name="Santos M.A."/>
            <person name="Sakthikumar S."/>
            <person name="Munro C.A."/>
            <person name="Rheinbay E."/>
            <person name="Grabherr M."/>
            <person name="Forche A."/>
            <person name="Reedy J.L."/>
            <person name="Agrafioti I."/>
            <person name="Arnaud M.B."/>
            <person name="Bates S."/>
            <person name="Brown A.J."/>
            <person name="Brunke S."/>
            <person name="Costanzo M.C."/>
            <person name="Fitzpatrick D.A."/>
            <person name="de Groot P.W."/>
            <person name="Harris D."/>
            <person name="Hoyer L.L."/>
            <person name="Hube B."/>
            <person name="Klis F.M."/>
            <person name="Kodira C."/>
            <person name="Lennard N."/>
            <person name="Logue M.E."/>
            <person name="Martin R."/>
            <person name="Neiman A.M."/>
            <person name="Nikolaou E."/>
            <person name="Quail M.A."/>
            <person name="Quinn J."/>
            <person name="Santos M.C."/>
            <person name="Schmitzberger F.F."/>
            <person name="Sherlock G."/>
            <person name="Shah P."/>
            <person name="Silverstein K.A."/>
            <person name="Skrzypek M.S."/>
            <person name="Soll D."/>
            <person name="Staggs R."/>
            <person name="Stansfield I."/>
            <person name="Stumpf M.P."/>
            <person name="Sudbery P.E."/>
            <person name="Srikantha T."/>
            <person name="Zeng Q."/>
            <person name="Berman J."/>
            <person name="Berriman M."/>
            <person name="Heitman J."/>
            <person name="Gow N.A."/>
            <person name="Lorenz M.C."/>
            <person name="Birren B.W."/>
            <person name="Kellis M."/>
            <person name="Cuomo C.A."/>
        </authorList>
    </citation>
    <scope>NUCLEOTIDE SEQUENCE [LARGE SCALE GENOMIC DNA]</scope>
    <source>
        <strain evidence="12">ATCC 11503 / BCRC 21390 / CBS 2605 / JCM 1781 / NBRC 1676 / NRRL YB-4239</strain>
    </source>
</reference>
<evidence type="ECO:0000256" key="1">
    <source>
        <dbReference type="ARBA" id="ARBA00004123"/>
    </source>
</evidence>
<dbReference type="InterPro" id="IPR005637">
    <property type="entry name" value="TAP_C_dom"/>
</dbReference>
<dbReference type="InterPro" id="IPR030217">
    <property type="entry name" value="NXF_fam"/>
</dbReference>
<dbReference type="Gene3D" id="1.10.8.10">
    <property type="entry name" value="DNA helicase RuvA subunit, C-terminal domain"/>
    <property type="match status" value="1"/>
</dbReference>
<dbReference type="InterPro" id="IPR040736">
    <property type="entry name" value="Mex67_RRM"/>
</dbReference>
<dbReference type="Pfam" id="PF24048">
    <property type="entry name" value="LRR_NXF1-5"/>
    <property type="match status" value="1"/>
</dbReference>
<dbReference type="GO" id="GO:0030623">
    <property type="term" value="F:U5 snRNA binding"/>
    <property type="evidence" value="ECO:0007669"/>
    <property type="project" value="EnsemblFungi"/>
</dbReference>
<dbReference type="OMA" id="YGGHEAW"/>
<evidence type="ECO:0000256" key="5">
    <source>
        <dbReference type="ARBA" id="ARBA00022737"/>
    </source>
</evidence>
<dbReference type="GO" id="GO:0030619">
    <property type="term" value="F:U1 snRNA binding"/>
    <property type="evidence" value="ECO:0007669"/>
    <property type="project" value="EnsemblFungi"/>
</dbReference>
<keyword evidence="12" id="KW-1185">Reference proteome</keyword>
<dbReference type="PROSITE" id="PS50177">
    <property type="entry name" value="NTF2_DOMAIN"/>
    <property type="match status" value="1"/>
</dbReference>
<dbReference type="GO" id="GO:0030620">
    <property type="term" value="F:U2 snRNA binding"/>
    <property type="evidence" value="ECO:0007669"/>
    <property type="project" value="EnsemblFungi"/>
</dbReference>
<keyword evidence="6" id="KW-0509">mRNA transport</keyword>
<evidence type="ECO:0000259" key="9">
    <source>
        <dbReference type="PROSITE" id="PS50177"/>
    </source>
</evidence>
<dbReference type="InterPro" id="IPR057125">
    <property type="entry name" value="NXF1/2/3/5-like_LRR"/>
</dbReference>
<keyword evidence="3" id="KW-0813">Transport</keyword>
<evidence type="ECO:0000313" key="11">
    <source>
        <dbReference type="EMBL" id="EDK45178.1"/>
    </source>
</evidence>
<evidence type="ECO:0000313" key="12">
    <source>
        <dbReference type="Proteomes" id="UP000001996"/>
    </source>
</evidence>
<dbReference type="AlphaFoldDB" id="A5E170"/>
<dbReference type="GO" id="GO:0008033">
    <property type="term" value="P:tRNA processing"/>
    <property type="evidence" value="ECO:0007669"/>
    <property type="project" value="EnsemblFungi"/>
</dbReference>
<dbReference type="GO" id="GO:0000056">
    <property type="term" value="P:ribosomal small subunit export from nucleus"/>
    <property type="evidence" value="ECO:0007669"/>
    <property type="project" value="EnsemblFungi"/>
</dbReference>
<feature type="region of interest" description="Disordered" evidence="8">
    <location>
        <begin position="1"/>
        <end position="25"/>
    </location>
</feature>
<dbReference type="KEGG" id="lel:PVL30_002855"/>
<dbReference type="InParanoid" id="A5E170"/>
<organism evidence="11 12">
    <name type="scientific">Lodderomyces elongisporus (strain ATCC 11503 / CBS 2605 / JCM 1781 / NBRC 1676 / NRRL YB-4239)</name>
    <name type="common">Yeast</name>
    <name type="synonym">Saccharomyces elongisporus</name>
    <dbReference type="NCBI Taxonomy" id="379508"/>
    <lineage>
        <taxon>Eukaryota</taxon>
        <taxon>Fungi</taxon>
        <taxon>Dikarya</taxon>
        <taxon>Ascomycota</taxon>
        <taxon>Saccharomycotina</taxon>
        <taxon>Pichiomycetes</taxon>
        <taxon>Debaryomycetaceae</taxon>
        <taxon>Candida/Lodderomyces clade</taxon>
        <taxon>Lodderomyces</taxon>
    </lineage>
</organism>
<keyword evidence="4" id="KW-0433">Leucine-rich repeat</keyword>
<dbReference type="SUPFAM" id="SSF54427">
    <property type="entry name" value="NTF2-like"/>
    <property type="match status" value="1"/>
</dbReference>
<dbReference type="GO" id="GO:0071528">
    <property type="term" value="P:tRNA re-export from nucleus"/>
    <property type="evidence" value="ECO:0007669"/>
    <property type="project" value="EnsemblFungi"/>
</dbReference>
<dbReference type="PANTHER" id="PTHR10662">
    <property type="entry name" value="NUCLEAR RNA EXPORT FACTOR"/>
    <property type="match status" value="1"/>
</dbReference>
<evidence type="ECO:0000256" key="2">
    <source>
        <dbReference type="ARBA" id="ARBA00009285"/>
    </source>
</evidence>
<dbReference type="eggNOG" id="KOG3763">
    <property type="taxonomic scope" value="Eukaryota"/>
</dbReference>
<dbReference type="GO" id="GO:0000055">
    <property type="term" value="P:ribosomal large subunit export from nucleus"/>
    <property type="evidence" value="ECO:0007669"/>
    <property type="project" value="EnsemblFungi"/>
</dbReference>
<feature type="compositionally biased region" description="Polar residues" evidence="8">
    <location>
        <begin position="454"/>
        <end position="465"/>
    </location>
</feature>
<dbReference type="GO" id="GO:0000049">
    <property type="term" value="F:tRNA binding"/>
    <property type="evidence" value="ECO:0007669"/>
    <property type="project" value="EnsemblFungi"/>
</dbReference>
<dbReference type="InterPro" id="IPR002075">
    <property type="entry name" value="NTF2_dom"/>
</dbReference>
<dbReference type="GO" id="GO:0042272">
    <property type="term" value="C:nuclear RNA export factor complex"/>
    <property type="evidence" value="ECO:0007669"/>
    <property type="project" value="EnsemblFungi"/>
</dbReference>
<dbReference type="OrthoDB" id="25872at2759"/>
<evidence type="ECO:0000256" key="7">
    <source>
        <dbReference type="ARBA" id="ARBA00023242"/>
    </source>
</evidence>
<dbReference type="GO" id="GO:0005643">
    <property type="term" value="C:nuclear pore"/>
    <property type="evidence" value="ECO:0007669"/>
    <property type="project" value="EnsemblFungi"/>
</dbReference>
<dbReference type="FunCoup" id="A5E170">
    <property type="interactions" value="499"/>
</dbReference>
<dbReference type="EMBL" id="CH981527">
    <property type="protein sequence ID" value="EDK45178.1"/>
    <property type="molecule type" value="Genomic_DNA"/>
</dbReference>
<evidence type="ECO:0000259" key="10">
    <source>
        <dbReference type="PROSITE" id="PS51281"/>
    </source>
</evidence>
<dbReference type="Gene3D" id="3.80.10.10">
    <property type="entry name" value="Ribonuclease Inhibitor"/>
    <property type="match status" value="1"/>
</dbReference>